<dbReference type="RefSeq" id="WP_380073064.1">
    <property type="nucleotide sequence ID" value="NZ_JBHRTO010000001.1"/>
</dbReference>
<sequence length="291" mass="30970">MLISFWPRSVLRFDRVIVADWSAASALSPPRPSADAIWLGSIDKNGASSRYHRSRASAEAALTQAIEAAQAAGEALLIGCDFPMGYPSGFAARLTGSASARAVWAWLADHIQDAPDNSNNRFQIAAQINRHFGGAGPFWGRPARLDLPDLPATKAVDYPALALSERRAVETVVPRAQPVWKLYTTGAAGSQGLMGQPMIHRLSQRPGVAVWPFDPPGQITLAEIYPSLLARAVMADPAPIKDEAQVRLLAASLFTLSQQGRLAGLFDCPASAEEGWILGAGHSATLLAALS</sequence>
<evidence type="ECO:0000313" key="2">
    <source>
        <dbReference type="Proteomes" id="UP001595547"/>
    </source>
</evidence>
<organism evidence="1 2">
    <name type="scientific">Cypionkella sinensis</name>
    <dbReference type="NCBI Taxonomy" id="1756043"/>
    <lineage>
        <taxon>Bacteria</taxon>
        <taxon>Pseudomonadati</taxon>
        <taxon>Pseudomonadota</taxon>
        <taxon>Alphaproteobacteria</taxon>
        <taxon>Rhodobacterales</taxon>
        <taxon>Paracoccaceae</taxon>
        <taxon>Cypionkella</taxon>
    </lineage>
</organism>
<reference evidence="2" key="1">
    <citation type="journal article" date="2019" name="Int. J. Syst. Evol. Microbiol.">
        <title>The Global Catalogue of Microorganisms (GCM) 10K type strain sequencing project: providing services to taxonomists for standard genome sequencing and annotation.</title>
        <authorList>
            <consortium name="The Broad Institute Genomics Platform"/>
            <consortium name="The Broad Institute Genome Sequencing Center for Infectious Disease"/>
            <person name="Wu L."/>
            <person name="Ma J."/>
        </authorList>
    </citation>
    <scope>NUCLEOTIDE SEQUENCE [LARGE SCALE GENOMIC DNA]</scope>
    <source>
        <strain evidence="2">KCTC 52039</strain>
    </source>
</reference>
<proteinExistence type="predicted"/>
<name>A0ABV7J0W5_9RHOB</name>
<evidence type="ECO:0000313" key="1">
    <source>
        <dbReference type="EMBL" id="MFC3181463.1"/>
    </source>
</evidence>
<dbReference type="Proteomes" id="UP001595547">
    <property type="component" value="Unassembled WGS sequence"/>
</dbReference>
<gene>
    <name evidence="1" type="ORF">ACFOGH_10725</name>
</gene>
<accession>A0ABV7J0W5</accession>
<keyword evidence="2" id="KW-1185">Reference proteome</keyword>
<comment type="caution">
    <text evidence="1">The sequence shown here is derived from an EMBL/GenBank/DDBJ whole genome shotgun (WGS) entry which is preliminary data.</text>
</comment>
<protein>
    <submittedName>
        <fullName evidence="1">Molybdopterin guanine dinucleotide synthesis</fullName>
    </submittedName>
</protein>
<dbReference type="EMBL" id="JBHRTO010000001">
    <property type="protein sequence ID" value="MFC3181463.1"/>
    <property type="molecule type" value="Genomic_DNA"/>
</dbReference>